<dbReference type="OrthoDB" id="1492801at2"/>
<dbReference type="RefSeq" id="WP_037197853.1">
    <property type="nucleotide sequence ID" value="NZ_FMAF01000042.1"/>
</dbReference>
<sequence>MVYQRVSVSAPSRFHLTLTDLNGAFSGRVDGGVGFALSNPRFEIVALPASGADQVACLIDDPEDRHEAEGAIAATLAGLQKKLGLPHVDITVKSPVSSHAGLGSKTALLLGVARAYTALFGNDFAGRELARFVGRGGTSGIGSNSFDKGGFVIDCGHPAKVKAGAFMTSGWATDIPPGPLLARYKMPDWPMLLVTPIARKIHGALEQELFASVCPIPQEDVRAVCHITMMMLVPSVIEDDPAVFARGINELQKCRWKSHQIQCQSEVVSTTMRRLHEMGVSGVAMSSWGSSILAMGPEMEDRAFRSQVSADIKQVMDRYDGGTVGEIRCDNEGHRLRTFKAPALVD</sequence>
<dbReference type="PANTHER" id="PTHR20861">
    <property type="entry name" value="HOMOSERINE/4-DIPHOSPHOCYTIDYL-2-C-METHYL-D-ERYTHRITOL KINASE"/>
    <property type="match status" value="1"/>
</dbReference>
<dbReference type="InterPro" id="IPR020568">
    <property type="entry name" value="Ribosomal_Su5_D2-typ_SF"/>
</dbReference>
<name>A0A1C3XHJ6_9HYPH</name>
<evidence type="ECO:0000256" key="2">
    <source>
        <dbReference type="ARBA" id="ARBA00022777"/>
    </source>
</evidence>
<dbReference type="PIRSF" id="PIRSF004884">
    <property type="entry name" value="Sugar_kin_arch"/>
    <property type="match status" value="1"/>
</dbReference>
<dbReference type="Pfam" id="PF00288">
    <property type="entry name" value="GHMP_kinases_N"/>
    <property type="match status" value="1"/>
</dbReference>
<gene>
    <name evidence="4" type="ORF">GA0061101_14224</name>
</gene>
<dbReference type="Gene3D" id="3.30.230.10">
    <property type="match status" value="1"/>
</dbReference>
<organism evidence="4 5">
    <name type="scientific">Rhizobium lusitanum</name>
    <dbReference type="NCBI Taxonomy" id="293958"/>
    <lineage>
        <taxon>Bacteria</taxon>
        <taxon>Pseudomonadati</taxon>
        <taxon>Pseudomonadota</taxon>
        <taxon>Alphaproteobacteria</taxon>
        <taxon>Hyphomicrobiales</taxon>
        <taxon>Rhizobiaceae</taxon>
        <taxon>Rhizobium/Agrobacterium group</taxon>
        <taxon>Rhizobium</taxon>
    </lineage>
</organism>
<dbReference type="EMBL" id="FMAF01000042">
    <property type="protein sequence ID" value="SCB51723.1"/>
    <property type="molecule type" value="Genomic_DNA"/>
</dbReference>
<evidence type="ECO:0000313" key="5">
    <source>
        <dbReference type="Proteomes" id="UP000199205"/>
    </source>
</evidence>
<dbReference type="SUPFAM" id="SSF54211">
    <property type="entry name" value="Ribosomal protein S5 domain 2-like"/>
    <property type="match status" value="1"/>
</dbReference>
<protein>
    <submittedName>
        <fullName evidence="4">Beta-ribofuranosylaminobenzene 5'-phosphate synthase</fullName>
    </submittedName>
</protein>
<dbReference type="PANTHER" id="PTHR20861:SF6">
    <property type="entry name" value="BETA-RIBOFURANOSYLPHENOL 5'-PHOSPHATE SYNTHASE"/>
    <property type="match status" value="1"/>
</dbReference>
<dbReference type="InterPro" id="IPR006204">
    <property type="entry name" value="GHMP_kinase_N_dom"/>
</dbReference>
<dbReference type="AlphaFoldDB" id="A0A1C3XHJ6"/>
<reference evidence="5" key="1">
    <citation type="submission" date="2016-08" db="EMBL/GenBank/DDBJ databases">
        <authorList>
            <person name="Varghese N."/>
            <person name="Submissions Spin"/>
        </authorList>
    </citation>
    <scope>NUCLEOTIDE SEQUENCE [LARGE SCALE GENOMIC DNA]</scope>
    <source>
        <strain evidence="5">P1-7</strain>
    </source>
</reference>
<proteinExistence type="predicted"/>
<dbReference type="Proteomes" id="UP000199205">
    <property type="component" value="Unassembled WGS sequence"/>
</dbReference>
<accession>A0A1C3XHJ6</accession>
<dbReference type="GO" id="GO:0005524">
    <property type="term" value="F:ATP binding"/>
    <property type="evidence" value="ECO:0007669"/>
    <property type="project" value="InterPro"/>
</dbReference>
<feature type="domain" description="GHMP kinase N-terminal" evidence="3">
    <location>
        <begin position="75"/>
        <end position="138"/>
    </location>
</feature>
<evidence type="ECO:0000256" key="1">
    <source>
        <dbReference type="ARBA" id="ARBA00022679"/>
    </source>
</evidence>
<keyword evidence="1" id="KW-0808">Transferase</keyword>
<dbReference type="InterPro" id="IPR004422">
    <property type="entry name" value="RFAP_synthase"/>
</dbReference>
<evidence type="ECO:0000313" key="4">
    <source>
        <dbReference type="EMBL" id="SCB51723.1"/>
    </source>
</evidence>
<evidence type="ECO:0000259" key="3">
    <source>
        <dbReference type="Pfam" id="PF00288"/>
    </source>
</evidence>
<dbReference type="NCBIfam" id="TIGR00144">
    <property type="entry name" value="beta_RFAP_syn"/>
    <property type="match status" value="1"/>
</dbReference>
<dbReference type="GO" id="GO:0016301">
    <property type="term" value="F:kinase activity"/>
    <property type="evidence" value="ECO:0007669"/>
    <property type="project" value="UniProtKB-KW"/>
</dbReference>
<dbReference type="InterPro" id="IPR014721">
    <property type="entry name" value="Ribsml_uS5_D2-typ_fold_subgr"/>
</dbReference>
<keyword evidence="2" id="KW-0418">Kinase</keyword>